<reference evidence="2" key="2">
    <citation type="submission" date="2021-04" db="EMBL/GenBank/DDBJ databases">
        <authorList>
            <person name="Gilroy R."/>
        </authorList>
    </citation>
    <scope>NUCLEOTIDE SEQUENCE</scope>
    <source>
        <strain evidence="2">CHK180-15479</strain>
    </source>
</reference>
<protein>
    <recommendedName>
        <fullName evidence="4">Tetratricopeptide repeat protein</fullName>
    </recommendedName>
</protein>
<dbReference type="Proteomes" id="UP000823910">
    <property type="component" value="Unassembled WGS sequence"/>
</dbReference>
<comment type="caution">
    <text evidence="2">The sequence shown here is derived from an EMBL/GenBank/DDBJ whole genome shotgun (WGS) entry which is preliminary data.</text>
</comment>
<dbReference type="SUPFAM" id="SSF48452">
    <property type="entry name" value="TPR-like"/>
    <property type="match status" value="2"/>
</dbReference>
<proteinExistence type="predicted"/>
<accession>A0A9D2SGT1</accession>
<evidence type="ECO:0000256" key="1">
    <source>
        <dbReference type="SAM" id="MobiDB-lite"/>
    </source>
</evidence>
<feature type="compositionally biased region" description="Low complexity" evidence="1">
    <location>
        <begin position="47"/>
        <end position="60"/>
    </location>
</feature>
<evidence type="ECO:0000313" key="2">
    <source>
        <dbReference type="EMBL" id="HJC05991.1"/>
    </source>
</evidence>
<dbReference type="AlphaFoldDB" id="A0A9D2SGT1"/>
<dbReference type="EMBL" id="DWWT01000030">
    <property type="protein sequence ID" value="HJC05991.1"/>
    <property type="molecule type" value="Genomic_DNA"/>
</dbReference>
<organism evidence="2 3">
    <name type="scientific">Candidatus Enterocloster excrementipullorum</name>
    <dbReference type="NCBI Taxonomy" id="2838559"/>
    <lineage>
        <taxon>Bacteria</taxon>
        <taxon>Bacillati</taxon>
        <taxon>Bacillota</taxon>
        <taxon>Clostridia</taxon>
        <taxon>Lachnospirales</taxon>
        <taxon>Lachnospiraceae</taxon>
        <taxon>Enterocloster</taxon>
    </lineage>
</organism>
<dbReference type="SMART" id="SM00028">
    <property type="entry name" value="TPR"/>
    <property type="match status" value="5"/>
</dbReference>
<sequence>MAQKRRRMSSNYGAGKKMPRRQSGRTAPDRRFEAERRSAAKRRAAAESRPAAKRSGQSAAARRKRRRKRLVKALAAWAACIMVMAGVAAGTVRVVRAVTTGKRSGLRQEGLEKLAQGDYSGAIASFDAALEQAGDKAVEFNTDVLCYRAEAEQRLKDYQAAAYTYNLLAGMDTDNTAAYGYMEAVCFGAAGDAEQAYQAYQDAGQAEQGEERSPGWLEGLLAAGGASVSAGQYERAMALYEEALAEGVQNGQIYNQMGLCQMADEDYEGAGDSFDKGYELASAQAGSSGAEVSEGQDADGQEEPQGNAAASESLVKELAFNRAAVREYMGQYDEALSLFEAYVSAYGEDERAQHEIDFLKTRV</sequence>
<dbReference type="InterPro" id="IPR052758">
    <property type="entry name" value="SRC_co-chaperone"/>
</dbReference>
<feature type="region of interest" description="Disordered" evidence="1">
    <location>
        <begin position="285"/>
        <end position="310"/>
    </location>
</feature>
<reference evidence="2" key="1">
    <citation type="journal article" date="2021" name="PeerJ">
        <title>Extensive microbial diversity within the chicken gut microbiome revealed by metagenomics and culture.</title>
        <authorList>
            <person name="Gilroy R."/>
            <person name="Ravi A."/>
            <person name="Getino M."/>
            <person name="Pursley I."/>
            <person name="Horton D.L."/>
            <person name="Alikhan N.F."/>
            <person name="Baker D."/>
            <person name="Gharbi K."/>
            <person name="Hall N."/>
            <person name="Watson M."/>
            <person name="Adriaenssens E.M."/>
            <person name="Foster-Nyarko E."/>
            <person name="Jarju S."/>
            <person name="Secka A."/>
            <person name="Antonio M."/>
            <person name="Oren A."/>
            <person name="Chaudhuri R.R."/>
            <person name="La Ragione R."/>
            <person name="Hildebrand F."/>
            <person name="Pallen M.J."/>
        </authorList>
    </citation>
    <scope>NUCLEOTIDE SEQUENCE</scope>
    <source>
        <strain evidence="2">CHK180-15479</strain>
    </source>
</reference>
<name>A0A9D2SGT1_9FIRM</name>
<evidence type="ECO:0008006" key="4">
    <source>
        <dbReference type="Google" id="ProtNLM"/>
    </source>
</evidence>
<dbReference type="InterPro" id="IPR011990">
    <property type="entry name" value="TPR-like_helical_dom_sf"/>
</dbReference>
<feature type="compositionally biased region" description="Basic and acidic residues" evidence="1">
    <location>
        <begin position="27"/>
        <end position="38"/>
    </location>
</feature>
<gene>
    <name evidence="2" type="ORF">H9704_07540</name>
</gene>
<dbReference type="PANTHER" id="PTHR44200">
    <property type="entry name" value="DNAJ HOMOLOG SUBFAMILY C MEMBER 7"/>
    <property type="match status" value="1"/>
</dbReference>
<dbReference type="Gene3D" id="1.25.40.10">
    <property type="entry name" value="Tetratricopeptide repeat domain"/>
    <property type="match status" value="2"/>
</dbReference>
<dbReference type="InterPro" id="IPR019734">
    <property type="entry name" value="TPR_rpt"/>
</dbReference>
<feature type="region of interest" description="Disordered" evidence="1">
    <location>
        <begin position="1"/>
        <end position="65"/>
    </location>
</feature>
<dbReference type="PANTHER" id="PTHR44200:SF1">
    <property type="entry name" value="DNAJ HOMOLOG SUBFAMILY C MEMBER 7"/>
    <property type="match status" value="1"/>
</dbReference>
<evidence type="ECO:0000313" key="3">
    <source>
        <dbReference type="Proteomes" id="UP000823910"/>
    </source>
</evidence>